<organism evidence="4">
    <name type="scientific">Oikopleura dioica</name>
    <name type="common">Tunicate</name>
    <dbReference type="NCBI Taxonomy" id="34765"/>
    <lineage>
        <taxon>Eukaryota</taxon>
        <taxon>Metazoa</taxon>
        <taxon>Chordata</taxon>
        <taxon>Tunicata</taxon>
        <taxon>Appendicularia</taxon>
        <taxon>Copelata</taxon>
        <taxon>Oikopleuridae</taxon>
        <taxon>Oikopleura</taxon>
    </lineage>
</organism>
<evidence type="ECO:0000313" key="4">
    <source>
        <dbReference type="EMBL" id="CBY13371.1"/>
    </source>
</evidence>
<evidence type="ECO:0000256" key="1">
    <source>
        <dbReference type="ARBA" id="ARBA00023157"/>
    </source>
</evidence>
<evidence type="ECO:0000259" key="3">
    <source>
        <dbReference type="PROSITE" id="PS50998"/>
    </source>
</evidence>
<dbReference type="InParanoid" id="E4XUH4"/>
<accession>E4XUH4</accession>
<feature type="signal peptide" evidence="2">
    <location>
        <begin position="1"/>
        <end position="15"/>
    </location>
</feature>
<evidence type="ECO:0000313" key="5">
    <source>
        <dbReference type="Proteomes" id="UP000001307"/>
    </source>
</evidence>
<proteinExistence type="predicted"/>
<dbReference type="SMART" id="SM00069">
    <property type="entry name" value="GLA"/>
    <property type="match status" value="1"/>
</dbReference>
<reference evidence="4" key="1">
    <citation type="journal article" date="2010" name="Science">
        <title>Plasticity of animal genome architecture unmasked by rapid evolution of a pelagic tunicate.</title>
        <authorList>
            <person name="Denoeud F."/>
            <person name="Henriet S."/>
            <person name="Mungpakdee S."/>
            <person name="Aury J.M."/>
            <person name="Da Silva C."/>
            <person name="Brinkmann H."/>
            <person name="Mikhaleva J."/>
            <person name="Olsen L.C."/>
            <person name="Jubin C."/>
            <person name="Canestro C."/>
            <person name="Bouquet J.M."/>
            <person name="Danks G."/>
            <person name="Poulain J."/>
            <person name="Campsteijn C."/>
            <person name="Adamski M."/>
            <person name="Cross I."/>
            <person name="Yadetie F."/>
            <person name="Muffato M."/>
            <person name="Louis A."/>
            <person name="Butcher S."/>
            <person name="Tsagkogeorga G."/>
            <person name="Konrad A."/>
            <person name="Singh S."/>
            <person name="Jensen M.F."/>
            <person name="Cong E.H."/>
            <person name="Eikeseth-Otteraa H."/>
            <person name="Noel B."/>
            <person name="Anthouard V."/>
            <person name="Porcel B.M."/>
            <person name="Kachouri-Lafond R."/>
            <person name="Nishino A."/>
            <person name="Ugolini M."/>
            <person name="Chourrout P."/>
            <person name="Nishida H."/>
            <person name="Aasland R."/>
            <person name="Huzurbazar S."/>
            <person name="Westhof E."/>
            <person name="Delsuc F."/>
            <person name="Lehrach H."/>
            <person name="Reinhardt R."/>
            <person name="Weissenbach J."/>
            <person name="Roy S.W."/>
            <person name="Artiguenave F."/>
            <person name="Postlethwait J.H."/>
            <person name="Manak J.R."/>
            <person name="Thompson E.M."/>
            <person name="Jaillon O."/>
            <person name="Du Pasquier L."/>
            <person name="Boudinot P."/>
            <person name="Liberles D.A."/>
            <person name="Volff J.N."/>
            <person name="Philippe H."/>
            <person name="Lenhard B."/>
            <person name="Roest Crollius H."/>
            <person name="Wincker P."/>
            <person name="Chourrout D."/>
        </authorList>
    </citation>
    <scope>NUCLEOTIDE SEQUENCE [LARGE SCALE GENOMIC DNA]</scope>
</reference>
<dbReference type="SUPFAM" id="SSF57630">
    <property type="entry name" value="GLA-domain"/>
    <property type="match status" value="1"/>
</dbReference>
<keyword evidence="5" id="KW-1185">Reference proteome</keyword>
<dbReference type="InterPro" id="IPR035972">
    <property type="entry name" value="GLA-like_dom_SF"/>
</dbReference>
<dbReference type="InterPro" id="IPR017857">
    <property type="entry name" value="Coagulation_fac-like_Gla_dom"/>
</dbReference>
<dbReference type="Proteomes" id="UP000001307">
    <property type="component" value="Unassembled WGS sequence"/>
</dbReference>
<dbReference type="InterPro" id="IPR000294">
    <property type="entry name" value="GLA_domain"/>
</dbReference>
<keyword evidence="2" id="KW-0732">Signal</keyword>
<feature type="chain" id="PRO_5012474789" description="Gla domain-containing protein" evidence="2">
    <location>
        <begin position="16"/>
        <end position="222"/>
    </location>
</feature>
<gene>
    <name evidence="4" type="ORF">GSOID_T00004679001</name>
</gene>
<name>E4XUH4_OIKDI</name>
<keyword evidence="1" id="KW-1015">Disulfide bond</keyword>
<sequence>MKLFGSLALVAGASALAVSKETASEFLRVRRANSRFEEWKAGNLERECIEETCDATEFHEVYDNMAVSGPLLRKYFDCKNYIPAGLSGSAKTTAIRDCFNAGPSNQLPEIDQFPERPPSVPQDQVILLPNNGWATVEDSKWILALKHPEIGAGPNTEIHVNSVHCKMRAQQNMMLGGTNTHDCKINYEANGRYCRAMVSFQSCRGCQYVQYSPEHHESLGCS</sequence>
<feature type="domain" description="Gla" evidence="3">
    <location>
        <begin position="31"/>
        <end position="77"/>
    </location>
</feature>
<dbReference type="AlphaFoldDB" id="E4XUH4"/>
<dbReference type="EMBL" id="FN653182">
    <property type="protein sequence ID" value="CBY13371.1"/>
    <property type="molecule type" value="Genomic_DNA"/>
</dbReference>
<dbReference type="GO" id="GO:0005576">
    <property type="term" value="C:extracellular region"/>
    <property type="evidence" value="ECO:0007669"/>
    <property type="project" value="InterPro"/>
</dbReference>
<dbReference type="Pfam" id="PF00594">
    <property type="entry name" value="Gla"/>
    <property type="match status" value="1"/>
</dbReference>
<protein>
    <recommendedName>
        <fullName evidence="3">Gla domain-containing protein</fullName>
    </recommendedName>
</protein>
<dbReference type="Gene3D" id="4.10.740.10">
    <property type="entry name" value="Coagulation Factor IX"/>
    <property type="match status" value="1"/>
</dbReference>
<dbReference type="OrthoDB" id="9379732at2759"/>
<dbReference type="GO" id="GO:0005509">
    <property type="term" value="F:calcium ion binding"/>
    <property type="evidence" value="ECO:0007669"/>
    <property type="project" value="InterPro"/>
</dbReference>
<evidence type="ECO:0000256" key="2">
    <source>
        <dbReference type="SAM" id="SignalP"/>
    </source>
</evidence>
<dbReference type="PROSITE" id="PS50998">
    <property type="entry name" value="GLA_2"/>
    <property type="match status" value="1"/>
</dbReference>